<accession>A0A1Y1NKJ6</accession>
<proteinExistence type="predicted"/>
<reference evidence="1" key="1">
    <citation type="journal article" date="2016" name="Sci. Rep.">
        <title>Molecular characterization of firefly nuptial gifts: a multi-omics approach sheds light on postcopulatory sexual selection.</title>
        <authorList>
            <person name="Al-Wathiqui N."/>
            <person name="Fallon T.R."/>
            <person name="South A."/>
            <person name="Weng J.K."/>
            <person name="Lewis S.M."/>
        </authorList>
    </citation>
    <scope>NUCLEOTIDE SEQUENCE</scope>
</reference>
<organism evidence="1">
    <name type="scientific">Photinus pyralis</name>
    <name type="common">Common eastern firefly</name>
    <name type="synonym">Lampyris pyralis</name>
    <dbReference type="NCBI Taxonomy" id="7054"/>
    <lineage>
        <taxon>Eukaryota</taxon>
        <taxon>Metazoa</taxon>
        <taxon>Ecdysozoa</taxon>
        <taxon>Arthropoda</taxon>
        <taxon>Hexapoda</taxon>
        <taxon>Insecta</taxon>
        <taxon>Pterygota</taxon>
        <taxon>Neoptera</taxon>
        <taxon>Endopterygota</taxon>
        <taxon>Coleoptera</taxon>
        <taxon>Polyphaga</taxon>
        <taxon>Elateriformia</taxon>
        <taxon>Elateroidea</taxon>
        <taxon>Lampyridae</taxon>
        <taxon>Lampyrinae</taxon>
        <taxon>Photinus</taxon>
    </lineage>
</organism>
<evidence type="ECO:0000313" key="1">
    <source>
        <dbReference type="EMBL" id="JAV98249.1"/>
    </source>
</evidence>
<protein>
    <submittedName>
        <fullName evidence="1">Uncharacterized protein</fullName>
    </submittedName>
</protein>
<dbReference type="EMBL" id="GEZM01000911">
    <property type="protein sequence ID" value="JAV98249.1"/>
    <property type="molecule type" value="Transcribed_RNA"/>
</dbReference>
<sequence length="99" mass="11446">MPDVVADIQYKVREELEMVTNLTTSFKYIGRENIRSKGSRCNYKFMSISVDICYCVQVNENSMFKVGRSRFSSTFKLLHVCVESFISTFSKCNYPTNAL</sequence>
<name>A0A1Y1NKJ6_PHOPY</name>
<dbReference type="AlphaFoldDB" id="A0A1Y1NKJ6"/>